<keyword evidence="4" id="KW-0963">Cytoplasm</keyword>
<dbReference type="CDD" id="cd05015">
    <property type="entry name" value="SIS_PGI_1"/>
    <property type="match status" value="1"/>
</dbReference>
<keyword evidence="3 4" id="KW-0413">Isomerase</keyword>
<keyword evidence="1 4" id="KW-0312">Gluconeogenesis</keyword>
<evidence type="ECO:0000256" key="3">
    <source>
        <dbReference type="ARBA" id="ARBA00023235"/>
    </source>
</evidence>
<accession>A0ABR7EAS0</accession>
<keyword evidence="7" id="KW-1185">Reference proteome</keyword>
<comment type="pathway">
    <text evidence="4 5">Carbohydrate degradation; glycolysis; D-glyceraldehyde 3-phosphate and glycerone phosphate from D-glucose: step 2/4.</text>
</comment>
<dbReference type="InterPro" id="IPR035476">
    <property type="entry name" value="SIS_PGI_1"/>
</dbReference>
<comment type="pathway">
    <text evidence="4">Carbohydrate biosynthesis; gluconeogenesis.</text>
</comment>
<proteinExistence type="inferred from homology"/>
<dbReference type="SUPFAM" id="SSF53697">
    <property type="entry name" value="SIS domain"/>
    <property type="match status" value="1"/>
</dbReference>
<dbReference type="Pfam" id="PF00342">
    <property type="entry name" value="PGI"/>
    <property type="match status" value="1"/>
</dbReference>
<evidence type="ECO:0000313" key="6">
    <source>
        <dbReference type="EMBL" id="MBC5646882.1"/>
    </source>
</evidence>
<dbReference type="PRINTS" id="PR00662">
    <property type="entry name" value="G6PISOMERASE"/>
</dbReference>
<dbReference type="GO" id="GO:0016853">
    <property type="term" value="F:isomerase activity"/>
    <property type="evidence" value="ECO:0007669"/>
    <property type="project" value="UniProtKB-KW"/>
</dbReference>
<evidence type="ECO:0000256" key="5">
    <source>
        <dbReference type="RuleBase" id="RU000612"/>
    </source>
</evidence>
<sequence>MEDENMKIDFNNMLQTSIGEHGIREQDIQKMAQKLPQVHKNMCAKKDAMAWRSLPYNQAEIVADIKKEADRINANFDNFVVLGIGGSALGSKALFTGTKHLKYNEISREKRGGARFYVVDNVDPDGINALFDVIDVKKTCFHVITKSGNTVETMSQFMIVLSKLEEVLGEDFKDNIVLTTDKEKGILKKISNQYGFKTFTVPDGVGGRFSVLCPVGLLSAAVLNIDIDALFAGAKEMDEACTREDLWENPAYMYALLYCTAMDMGVNISVMMPYADGLLNMAEWYAQLWAESLGKRYGNDGSVVNKGQTPVRALGVTDQHSQIQLYTEGPFDKVISFIDVEKFNTELKIPDAPIDMMDAAYLQGQTINKLIASEMRATEYAVTQAGKMNMRITLPEMNAREIGALFFFLEMATAAAGEFLEIDAFDQPGVEAGKIATFALMGREGYEEKAAELNAVQGKDGKFVYQV</sequence>
<comment type="similarity">
    <text evidence="4 5">Belongs to the GPI family.</text>
</comment>
<evidence type="ECO:0000256" key="1">
    <source>
        <dbReference type="ARBA" id="ARBA00022432"/>
    </source>
</evidence>
<dbReference type="PROSITE" id="PS51463">
    <property type="entry name" value="P_GLUCOSE_ISOMERASE_3"/>
    <property type="match status" value="1"/>
</dbReference>
<comment type="catalytic activity">
    <reaction evidence="4 5">
        <text>alpha-D-glucose 6-phosphate = beta-D-fructose 6-phosphate</text>
        <dbReference type="Rhea" id="RHEA:11816"/>
        <dbReference type="ChEBI" id="CHEBI:57634"/>
        <dbReference type="ChEBI" id="CHEBI:58225"/>
        <dbReference type="EC" id="5.3.1.9"/>
    </reaction>
</comment>
<evidence type="ECO:0000256" key="2">
    <source>
        <dbReference type="ARBA" id="ARBA00023152"/>
    </source>
</evidence>
<dbReference type="EC" id="5.3.1.9" evidence="4"/>
<keyword evidence="2 4" id="KW-0324">Glycolysis</keyword>
<dbReference type="CDD" id="cd05016">
    <property type="entry name" value="SIS_PGI_2"/>
    <property type="match status" value="1"/>
</dbReference>
<dbReference type="PANTHER" id="PTHR11469">
    <property type="entry name" value="GLUCOSE-6-PHOSPHATE ISOMERASE"/>
    <property type="match status" value="1"/>
</dbReference>
<comment type="function">
    <text evidence="4">Catalyzes the reversible isomerization of glucose-6-phosphate to fructose-6-phosphate.</text>
</comment>
<dbReference type="HAMAP" id="MF_00473">
    <property type="entry name" value="G6P_isomerase"/>
    <property type="match status" value="1"/>
</dbReference>
<feature type="active site" description="Proton donor" evidence="4">
    <location>
        <position position="291"/>
    </location>
</feature>
<name>A0ABR7EAS0_9FIRM</name>
<dbReference type="EMBL" id="JACOON010000001">
    <property type="protein sequence ID" value="MBC5646882.1"/>
    <property type="molecule type" value="Genomic_DNA"/>
</dbReference>
<dbReference type="Proteomes" id="UP000606889">
    <property type="component" value="Unassembled WGS sequence"/>
</dbReference>
<reference evidence="6 7" key="1">
    <citation type="submission" date="2020-08" db="EMBL/GenBank/DDBJ databases">
        <title>Genome public.</title>
        <authorList>
            <person name="Liu C."/>
            <person name="Sun Q."/>
        </authorList>
    </citation>
    <scope>NUCLEOTIDE SEQUENCE [LARGE SCALE GENOMIC DNA]</scope>
    <source>
        <strain evidence="6 7">NSJ-35</strain>
    </source>
</reference>
<dbReference type="InterPro" id="IPR046348">
    <property type="entry name" value="SIS_dom_sf"/>
</dbReference>
<comment type="caution">
    <text evidence="6">The sequence shown here is derived from an EMBL/GenBank/DDBJ whole genome shotgun (WGS) entry which is preliminary data.</text>
</comment>
<gene>
    <name evidence="4" type="primary">pgi</name>
    <name evidence="6" type="ORF">H8S18_00795</name>
</gene>
<organism evidence="6 7">
    <name type="scientific">Christensenella tenuis</name>
    <dbReference type="NCBI Taxonomy" id="2763033"/>
    <lineage>
        <taxon>Bacteria</taxon>
        <taxon>Bacillati</taxon>
        <taxon>Bacillota</taxon>
        <taxon>Clostridia</taxon>
        <taxon>Christensenellales</taxon>
        <taxon>Christensenellaceae</taxon>
        <taxon>Christensenella</taxon>
    </lineage>
</organism>
<dbReference type="PANTHER" id="PTHR11469:SF1">
    <property type="entry name" value="GLUCOSE-6-PHOSPHATE ISOMERASE"/>
    <property type="match status" value="1"/>
</dbReference>
<evidence type="ECO:0000256" key="4">
    <source>
        <dbReference type="HAMAP-Rule" id="MF_00473"/>
    </source>
</evidence>
<dbReference type="InterPro" id="IPR001672">
    <property type="entry name" value="G6P_Isomerase"/>
</dbReference>
<dbReference type="Gene3D" id="3.40.50.10490">
    <property type="entry name" value="Glucose-6-phosphate isomerase like protein, domain 1"/>
    <property type="match status" value="2"/>
</dbReference>
<dbReference type="InterPro" id="IPR035482">
    <property type="entry name" value="SIS_PGI_2"/>
</dbReference>
<feature type="active site" evidence="4">
    <location>
        <position position="434"/>
    </location>
</feature>
<evidence type="ECO:0000313" key="7">
    <source>
        <dbReference type="Proteomes" id="UP000606889"/>
    </source>
</evidence>
<protein>
    <recommendedName>
        <fullName evidence="4">Glucose-6-phosphate isomerase</fullName>
        <shortName evidence="4">GPI</shortName>
        <ecNumber evidence="4">5.3.1.9</ecNumber>
    </recommendedName>
    <alternativeName>
        <fullName evidence="4">Phosphoglucose isomerase</fullName>
        <shortName evidence="4">PGI</shortName>
    </alternativeName>
    <alternativeName>
        <fullName evidence="4">Phosphohexose isomerase</fullName>
        <shortName evidence="4">PHI</shortName>
    </alternativeName>
</protein>
<feature type="active site" evidence="4">
    <location>
        <position position="320"/>
    </location>
</feature>
<comment type="subcellular location">
    <subcellularLocation>
        <location evidence="4">Cytoplasm</location>
    </subcellularLocation>
</comment>